<dbReference type="AlphaFoldDB" id="A0A097STC8"/>
<gene>
    <name evidence="7" type="ORF">MGM1_4860</name>
</gene>
<evidence type="ECO:0000256" key="5">
    <source>
        <dbReference type="SAM" id="Phobius"/>
    </source>
</evidence>
<feature type="domain" description="RDD" evidence="6">
    <location>
        <begin position="19"/>
        <end position="206"/>
    </location>
</feature>
<sequence>MITSQQSTNKKPRVRYYLAKASERIFARFVDAVIVSLILIGFWCLIFLTDPNFKGTLNGFYISEPFRYLIFSCIYSIVCLSYFVLLPYLWKGQTVGLKIFKLALINQVFSHYLWNIIRKEFFIWILGLSIHFIFWLCLFIVGIADSPLAASELLSALYKGKIDISNYNYLVIIFSSLNSCWGLIFLVIIINTCMRSQKQTWLDRFSSTVIVKTNSSNSSDINNNLNKKKNSSLHNYSLPGVIVSNPNEEIETLEE</sequence>
<dbReference type="InterPro" id="IPR010432">
    <property type="entry name" value="RDD"/>
</dbReference>
<keyword evidence="8" id="KW-1185">Reference proteome</keyword>
<dbReference type="Pfam" id="PF06271">
    <property type="entry name" value="RDD"/>
    <property type="match status" value="1"/>
</dbReference>
<evidence type="ECO:0000256" key="1">
    <source>
        <dbReference type="ARBA" id="ARBA00004141"/>
    </source>
</evidence>
<feature type="transmembrane region" description="Helical" evidence="5">
    <location>
        <begin position="68"/>
        <end position="90"/>
    </location>
</feature>
<proteinExistence type="predicted"/>
<evidence type="ECO:0000256" key="2">
    <source>
        <dbReference type="ARBA" id="ARBA00022692"/>
    </source>
</evidence>
<evidence type="ECO:0000313" key="7">
    <source>
        <dbReference type="EMBL" id="AIV03851.1"/>
    </source>
</evidence>
<feature type="transmembrane region" description="Helical" evidence="5">
    <location>
        <begin position="167"/>
        <end position="190"/>
    </location>
</feature>
<dbReference type="GO" id="GO:0016020">
    <property type="term" value="C:membrane"/>
    <property type="evidence" value="ECO:0007669"/>
    <property type="project" value="UniProtKB-SubCell"/>
</dbReference>
<keyword evidence="3 5" id="KW-1133">Transmembrane helix</keyword>
<dbReference type="eggNOG" id="COG1714">
    <property type="taxonomic scope" value="Bacteria"/>
</dbReference>
<keyword evidence="2 5" id="KW-0812">Transmembrane</keyword>
<keyword evidence="4 5" id="KW-0472">Membrane</keyword>
<evidence type="ECO:0000259" key="6">
    <source>
        <dbReference type="Pfam" id="PF06271"/>
    </source>
</evidence>
<name>A0A097STC8_9BACT</name>
<evidence type="ECO:0000313" key="8">
    <source>
        <dbReference type="Proteomes" id="UP000030066"/>
    </source>
</evidence>
<feature type="transmembrane region" description="Helical" evidence="5">
    <location>
        <begin position="25"/>
        <end position="48"/>
    </location>
</feature>
<comment type="subcellular location">
    <subcellularLocation>
        <location evidence="1">Membrane</location>
        <topology evidence="1">Multi-pass membrane protein</topology>
    </subcellularLocation>
</comment>
<dbReference type="KEGG" id="mgj:MGM1_4860"/>
<dbReference type="EMBL" id="CP007711">
    <property type="protein sequence ID" value="AIV03851.1"/>
    <property type="molecule type" value="Genomic_DNA"/>
</dbReference>
<protein>
    <submittedName>
        <fullName evidence="7">RDD domain containing protein</fullName>
    </submittedName>
</protein>
<dbReference type="STRING" id="1318617.MGM1_4860"/>
<dbReference type="HOGENOM" id="CLU_1233907_0_0_14"/>
<organism evidence="7 8">
    <name type="scientific">Candidatus Malacoplasma girerdii</name>
    <dbReference type="NCBI Taxonomy" id="1318617"/>
    <lineage>
        <taxon>Bacteria</taxon>
        <taxon>Bacillati</taxon>
        <taxon>Mycoplasmatota</taxon>
        <taxon>Mycoplasmoidales</taxon>
        <taxon>Mycoplasmoidaceae</taxon>
        <taxon>Malacoplasma</taxon>
    </lineage>
</organism>
<reference evidence="7 8" key="1">
    <citation type="journal article" date="2014" name="PLoS ONE">
        <title>An emerging Mycoplasma associated with trichomoniasis, vaginal infection and disease.</title>
        <authorList>
            <consortium name="Vaginal Microbiome Consortium"/>
            <person name="Fettweis J.M."/>
            <person name="Serrano M.G."/>
            <person name="Huang B."/>
            <person name="Brooks J.P."/>
            <person name="Glascock A.L."/>
            <person name="Sheth N.U."/>
            <person name="Strauss J.F.III."/>
            <person name="Jefferson K.K."/>
            <person name="Buck G.A."/>
        </authorList>
    </citation>
    <scope>NUCLEOTIDE SEQUENCE [LARGE SCALE GENOMIC DNA]</scope>
    <source>
        <strain evidence="7 8">VCU_M1</strain>
    </source>
</reference>
<evidence type="ECO:0000256" key="4">
    <source>
        <dbReference type="ARBA" id="ARBA00023136"/>
    </source>
</evidence>
<feature type="transmembrane region" description="Helical" evidence="5">
    <location>
        <begin position="121"/>
        <end position="144"/>
    </location>
</feature>
<accession>A0A097STC8</accession>
<evidence type="ECO:0000256" key="3">
    <source>
        <dbReference type="ARBA" id="ARBA00022989"/>
    </source>
</evidence>
<dbReference type="Proteomes" id="UP000030066">
    <property type="component" value="Chromosome"/>
</dbReference>